<dbReference type="Proteomes" id="UP001057402">
    <property type="component" value="Chromosome 12"/>
</dbReference>
<dbReference type="EMBL" id="CM042891">
    <property type="protein sequence ID" value="KAI4302187.1"/>
    <property type="molecule type" value="Genomic_DNA"/>
</dbReference>
<gene>
    <name evidence="1" type="ORF">MLD38_037968</name>
</gene>
<organism evidence="1 2">
    <name type="scientific">Melastoma candidum</name>
    <dbReference type="NCBI Taxonomy" id="119954"/>
    <lineage>
        <taxon>Eukaryota</taxon>
        <taxon>Viridiplantae</taxon>
        <taxon>Streptophyta</taxon>
        <taxon>Embryophyta</taxon>
        <taxon>Tracheophyta</taxon>
        <taxon>Spermatophyta</taxon>
        <taxon>Magnoliopsida</taxon>
        <taxon>eudicotyledons</taxon>
        <taxon>Gunneridae</taxon>
        <taxon>Pentapetalae</taxon>
        <taxon>rosids</taxon>
        <taxon>malvids</taxon>
        <taxon>Myrtales</taxon>
        <taxon>Melastomataceae</taxon>
        <taxon>Melastomatoideae</taxon>
        <taxon>Melastomateae</taxon>
        <taxon>Melastoma</taxon>
    </lineage>
</organism>
<evidence type="ECO:0000313" key="1">
    <source>
        <dbReference type="EMBL" id="KAI4302187.1"/>
    </source>
</evidence>
<comment type="caution">
    <text evidence="1">The sequence shown here is derived from an EMBL/GenBank/DDBJ whole genome shotgun (WGS) entry which is preliminary data.</text>
</comment>
<reference evidence="2" key="1">
    <citation type="journal article" date="2023" name="Front. Plant Sci.">
        <title>Chromosomal-level genome assembly of Melastoma candidum provides insights into trichome evolution.</title>
        <authorList>
            <person name="Zhong Y."/>
            <person name="Wu W."/>
            <person name="Sun C."/>
            <person name="Zou P."/>
            <person name="Liu Y."/>
            <person name="Dai S."/>
            <person name="Zhou R."/>
        </authorList>
    </citation>
    <scope>NUCLEOTIDE SEQUENCE [LARGE SCALE GENOMIC DNA]</scope>
</reference>
<keyword evidence="2" id="KW-1185">Reference proteome</keyword>
<sequence length="249" mass="27105">MLWKQFFYACKVMGGGAELRRANRATPLCADWNDLRLHSLFSDIIMDEIDKGGAAAAAGQYNGEYVSQLKSLAVELVNGGERPIQGEEGKSDTPVGTEDVEAEACKIDNGEGQNVDAEQDPLNVHAGTSMVGPQLMDDYVGSLMKSKGIDDDQILGDELVLVNNTQAYTLSTDIQQLARDVLAMVEVLGINKNNDENADDGLRNPLDRQHAIDLLESVEDEDGGMRNLPNGQPATGKMYSWSLMQRSAR</sequence>
<evidence type="ECO:0000313" key="2">
    <source>
        <dbReference type="Proteomes" id="UP001057402"/>
    </source>
</evidence>
<name>A0ACB9KXQ3_9MYRT</name>
<protein>
    <submittedName>
        <fullName evidence="1">Uncharacterized protein</fullName>
    </submittedName>
</protein>
<proteinExistence type="predicted"/>
<accession>A0ACB9KXQ3</accession>